<comment type="caution">
    <text evidence="1">The sequence shown here is derived from an EMBL/GenBank/DDBJ whole genome shotgun (WGS) entry which is preliminary data.</text>
</comment>
<name>A0ABW2AGG0_9MICO</name>
<keyword evidence="2" id="KW-1185">Reference proteome</keyword>
<sequence>MTSSLCCWSHGVTCQFWVSLRHWPTLNAAGAPAVLVLDVGPEDGLVDDELVSEVGAADDVVVCGGGVTAGELLPRTR</sequence>
<gene>
    <name evidence="1" type="ORF">ACFQDH_11525</name>
</gene>
<proteinExistence type="predicted"/>
<evidence type="ECO:0000313" key="1">
    <source>
        <dbReference type="EMBL" id="MFC6705880.1"/>
    </source>
</evidence>
<dbReference type="EMBL" id="JBHSWH010000001">
    <property type="protein sequence ID" value="MFC6705880.1"/>
    <property type="molecule type" value="Genomic_DNA"/>
</dbReference>
<protein>
    <submittedName>
        <fullName evidence="1">Uncharacterized protein</fullName>
    </submittedName>
</protein>
<accession>A0ABW2AGG0</accession>
<evidence type="ECO:0000313" key="2">
    <source>
        <dbReference type="Proteomes" id="UP001596298"/>
    </source>
</evidence>
<dbReference type="Proteomes" id="UP001596298">
    <property type="component" value="Unassembled WGS sequence"/>
</dbReference>
<reference evidence="2" key="1">
    <citation type="journal article" date="2019" name="Int. J. Syst. Evol. Microbiol.">
        <title>The Global Catalogue of Microorganisms (GCM) 10K type strain sequencing project: providing services to taxonomists for standard genome sequencing and annotation.</title>
        <authorList>
            <consortium name="The Broad Institute Genomics Platform"/>
            <consortium name="The Broad Institute Genome Sequencing Center for Infectious Disease"/>
            <person name="Wu L."/>
            <person name="Ma J."/>
        </authorList>
    </citation>
    <scope>NUCLEOTIDE SEQUENCE [LARGE SCALE GENOMIC DNA]</scope>
    <source>
        <strain evidence="2">CCUG 58127</strain>
    </source>
</reference>
<organism evidence="1 2">
    <name type="scientific">Flexivirga alba</name>
    <dbReference type="NCBI Taxonomy" id="702742"/>
    <lineage>
        <taxon>Bacteria</taxon>
        <taxon>Bacillati</taxon>
        <taxon>Actinomycetota</taxon>
        <taxon>Actinomycetes</taxon>
        <taxon>Micrococcales</taxon>
        <taxon>Dermacoccaceae</taxon>
        <taxon>Flexivirga</taxon>
    </lineage>
</organism>